<reference evidence="1 2" key="1">
    <citation type="submission" date="2020-04" db="EMBL/GenBank/DDBJ databases">
        <title>Molecular characterization of pseudomonads from Agaricus bisporus reveal novel blotch 2 pathogens in Western Europe.</title>
        <authorList>
            <person name="Taparia T."/>
            <person name="Krijger M."/>
            <person name="Haynes E."/>
            <person name="Elpinstone J.G."/>
            <person name="Noble R."/>
            <person name="Van Der Wolf J."/>
        </authorList>
    </citation>
    <scope>NUCLEOTIDE SEQUENCE [LARGE SCALE GENOMIC DNA]</scope>
    <source>
        <strain evidence="1 2">IPO3738</strain>
    </source>
</reference>
<proteinExistence type="predicted"/>
<dbReference type="InterPro" id="IPR019660">
    <property type="entry name" value="Put_sensory_transdc_reg_YbjN"/>
</dbReference>
<dbReference type="EMBL" id="JACAQE010000002">
    <property type="protein sequence ID" value="NWC13446.1"/>
    <property type="molecule type" value="Genomic_DNA"/>
</dbReference>
<accession>A0A7Y7XWQ7</accession>
<dbReference type="GeneID" id="57658869"/>
<protein>
    <submittedName>
        <fullName evidence="1">YbjN domain-containing protein</fullName>
    </submittedName>
</protein>
<name>A0A7Y7XWQ7_9PSED</name>
<dbReference type="Proteomes" id="UP000517547">
    <property type="component" value="Unassembled WGS sequence"/>
</dbReference>
<evidence type="ECO:0000313" key="1">
    <source>
        <dbReference type="EMBL" id="NWC13446.1"/>
    </source>
</evidence>
<comment type="caution">
    <text evidence="1">The sequence shown here is derived from an EMBL/GenBank/DDBJ whole genome shotgun (WGS) entry which is preliminary data.</text>
</comment>
<gene>
    <name evidence="1" type="ORF">HX845_07345</name>
</gene>
<dbReference type="RefSeq" id="WP_042936570.1">
    <property type="nucleotide sequence ID" value="NZ_JACAOK010000021.1"/>
</dbReference>
<dbReference type="AlphaFoldDB" id="A0A7Y7XWQ7"/>
<evidence type="ECO:0000313" key="2">
    <source>
        <dbReference type="Proteomes" id="UP000517547"/>
    </source>
</evidence>
<sequence>MSEQLIEHVTPDSLTELLQGAGYRVNRTDQNGIVQLLSASQGIGYAVRFGNLAAQEGNYVDFTYSCALRVQGELPAGLAELWNASRRFARLSVQGEFLVMEMDVVVAAGVSVNYLRGNLELWDRLLQEFIVYLREYSQHAAQLQAQPQASVEPAAHEEEAAL</sequence>
<dbReference type="Pfam" id="PF10722">
    <property type="entry name" value="YbjN"/>
    <property type="match status" value="1"/>
</dbReference>
<organism evidence="1 2">
    <name type="scientific">Pseudomonas gingeri</name>
    <dbReference type="NCBI Taxonomy" id="117681"/>
    <lineage>
        <taxon>Bacteria</taxon>
        <taxon>Pseudomonadati</taxon>
        <taxon>Pseudomonadota</taxon>
        <taxon>Gammaproteobacteria</taxon>
        <taxon>Pseudomonadales</taxon>
        <taxon>Pseudomonadaceae</taxon>
        <taxon>Pseudomonas</taxon>
    </lineage>
</organism>
<dbReference type="CDD" id="cd17511">
    <property type="entry name" value="YbjN_AmyR-like"/>
    <property type="match status" value="1"/>
</dbReference>